<dbReference type="Pfam" id="PF00106">
    <property type="entry name" value="adh_short"/>
    <property type="match status" value="1"/>
</dbReference>
<dbReference type="InterPro" id="IPR051019">
    <property type="entry name" value="VLCFA-Steroid_DH"/>
</dbReference>
<keyword evidence="5" id="KW-1185">Reference proteome</keyword>
<dbReference type="InterPro" id="IPR020904">
    <property type="entry name" value="Sc_DH/Rdtase_CS"/>
</dbReference>
<dbReference type="PANTHER" id="PTHR43899:SF32">
    <property type="entry name" value="OS11G0432600 PROTEIN"/>
    <property type="match status" value="1"/>
</dbReference>
<dbReference type="InterPro" id="IPR036291">
    <property type="entry name" value="NAD(P)-bd_dom_sf"/>
</dbReference>
<dbReference type="PRINTS" id="PR00081">
    <property type="entry name" value="GDHRDH"/>
</dbReference>
<dbReference type="CDD" id="cd05356">
    <property type="entry name" value="17beta-HSD1_like_SDR_c"/>
    <property type="match status" value="1"/>
</dbReference>
<proteinExistence type="inferred from homology"/>
<accession>A0A835DWU7</accession>
<dbReference type="PANTHER" id="PTHR43899">
    <property type="entry name" value="RH59310P"/>
    <property type="match status" value="1"/>
</dbReference>
<name>A0A835DWU7_9POAL</name>
<dbReference type="OrthoDB" id="5545019at2759"/>
<dbReference type="Proteomes" id="UP000636709">
    <property type="component" value="Unassembled WGS sequence"/>
</dbReference>
<organism evidence="4 5">
    <name type="scientific">Digitaria exilis</name>
    <dbReference type="NCBI Taxonomy" id="1010633"/>
    <lineage>
        <taxon>Eukaryota</taxon>
        <taxon>Viridiplantae</taxon>
        <taxon>Streptophyta</taxon>
        <taxon>Embryophyta</taxon>
        <taxon>Tracheophyta</taxon>
        <taxon>Spermatophyta</taxon>
        <taxon>Magnoliopsida</taxon>
        <taxon>Liliopsida</taxon>
        <taxon>Poales</taxon>
        <taxon>Poaceae</taxon>
        <taxon>PACMAD clade</taxon>
        <taxon>Panicoideae</taxon>
        <taxon>Panicodae</taxon>
        <taxon>Paniceae</taxon>
        <taxon>Anthephorinae</taxon>
        <taxon>Digitaria</taxon>
    </lineage>
</organism>
<dbReference type="PROSITE" id="PS00061">
    <property type="entry name" value="ADH_SHORT"/>
    <property type="match status" value="1"/>
</dbReference>
<comment type="similarity">
    <text evidence="3">Belongs to the short-chain dehydrogenases/reductases (SDR) family.</text>
</comment>
<dbReference type="Gene3D" id="3.40.50.720">
    <property type="entry name" value="NAD(P)-binding Rossmann-like Domain"/>
    <property type="match status" value="1"/>
</dbReference>
<reference evidence="4" key="1">
    <citation type="submission" date="2020-07" db="EMBL/GenBank/DDBJ databases">
        <title>Genome sequence and genetic diversity analysis of an under-domesticated orphan crop, white fonio (Digitaria exilis).</title>
        <authorList>
            <person name="Bennetzen J.L."/>
            <person name="Chen S."/>
            <person name="Ma X."/>
            <person name="Wang X."/>
            <person name="Yssel A.E.J."/>
            <person name="Chaluvadi S.R."/>
            <person name="Johnson M."/>
            <person name="Gangashetty P."/>
            <person name="Hamidou F."/>
            <person name="Sanogo M.D."/>
            <person name="Zwaenepoel A."/>
            <person name="Wallace J."/>
            <person name="Van De Peer Y."/>
            <person name="Van Deynze A."/>
        </authorList>
    </citation>
    <scope>NUCLEOTIDE SEQUENCE</scope>
    <source>
        <tissue evidence="4">Leaves</tissue>
    </source>
</reference>
<evidence type="ECO:0000256" key="2">
    <source>
        <dbReference type="ARBA" id="ARBA00023002"/>
    </source>
</evidence>
<evidence type="ECO:0000256" key="3">
    <source>
        <dbReference type="RuleBase" id="RU000363"/>
    </source>
</evidence>
<comment type="subcellular location">
    <subcellularLocation>
        <location evidence="1">Endoplasmic reticulum</location>
    </subcellularLocation>
</comment>
<dbReference type="GO" id="GO:0005783">
    <property type="term" value="C:endoplasmic reticulum"/>
    <property type="evidence" value="ECO:0007669"/>
    <property type="project" value="UniProtKB-SubCell"/>
</dbReference>
<dbReference type="InterPro" id="IPR002347">
    <property type="entry name" value="SDR_fam"/>
</dbReference>
<gene>
    <name evidence="4" type="ORF">HU200_062891</name>
</gene>
<keyword evidence="2" id="KW-0560">Oxidoreductase</keyword>
<dbReference type="PRINTS" id="PR00080">
    <property type="entry name" value="SDRFAMILY"/>
</dbReference>
<protein>
    <submittedName>
        <fullName evidence="4">Uncharacterized protein</fullName>
    </submittedName>
</protein>
<dbReference type="PIRSF" id="PIRSF000126">
    <property type="entry name" value="11-beta-HSD1"/>
    <property type="match status" value="1"/>
</dbReference>
<evidence type="ECO:0000313" key="5">
    <source>
        <dbReference type="Proteomes" id="UP000636709"/>
    </source>
</evidence>
<dbReference type="GO" id="GO:0045703">
    <property type="term" value="F:ketoreductase activity"/>
    <property type="evidence" value="ECO:0007669"/>
    <property type="project" value="TreeGrafter"/>
</dbReference>
<comment type="caution">
    <text evidence="4">The sequence shown here is derived from an EMBL/GenBank/DDBJ whole genome shotgun (WGS) entry which is preliminary data.</text>
</comment>
<evidence type="ECO:0000313" key="4">
    <source>
        <dbReference type="EMBL" id="KAF8652255.1"/>
    </source>
</evidence>
<dbReference type="EMBL" id="JACEFO010002666">
    <property type="protein sequence ID" value="KAF8652255.1"/>
    <property type="molecule type" value="Genomic_DNA"/>
</dbReference>
<dbReference type="AlphaFoldDB" id="A0A835DWU7"/>
<dbReference type="SUPFAM" id="SSF51735">
    <property type="entry name" value="NAD(P)-binding Rossmann-fold domains"/>
    <property type="match status" value="1"/>
</dbReference>
<sequence>MATAPPSHTCKVRTVVFDLASAGDNEQRHGVARVVAAVEGKDVGVLVNNAGATYPCAAYFHEVGGDVWEDVVRVNVEAATRITRAVVPLMVAKGRGAVVNVGSGSSVVVPAFPLYAVYAATKAYVDQFSRSLSVEYKQYGVDVQCQIPLYVATKMSPVKGDSPFIPSPEEYAKAALRCIGYEARCVPYWRHSVQWFFASLVRAAALNQWRLQIGIRKRNEMKALLREKVCS</sequence>
<evidence type="ECO:0000256" key="1">
    <source>
        <dbReference type="ARBA" id="ARBA00004240"/>
    </source>
</evidence>